<dbReference type="Pfam" id="PF02481">
    <property type="entry name" value="DNA_processg_A"/>
    <property type="match status" value="1"/>
</dbReference>
<dbReference type="OrthoDB" id="9785707at2"/>
<feature type="domain" description="Smf/DprA SLOG" evidence="2">
    <location>
        <begin position="12"/>
        <end position="211"/>
    </location>
</feature>
<dbReference type="Proteomes" id="UP000254000">
    <property type="component" value="Unassembled WGS sequence"/>
</dbReference>
<evidence type="ECO:0000256" key="1">
    <source>
        <dbReference type="ARBA" id="ARBA00006525"/>
    </source>
</evidence>
<organism evidence="3 4">
    <name type="scientific">Gordonibacter pamelaeae</name>
    <dbReference type="NCBI Taxonomy" id="471189"/>
    <lineage>
        <taxon>Bacteria</taxon>
        <taxon>Bacillati</taxon>
        <taxon>Actinomycetota</taxon>
        <taxon>Coriobacteriia</taxon>
        <taxon>Eggerthellales</taxon>
        <taxon>Eggerthellaceae</taxon>
        <taxon>Gordonibacter</taxon>
    </lineage>
</organism>
<dbReference type="Gene3D" id="3.40.50.450">
    <property type="match status" value="1"/>
</dbReference>
<evidence type="ECO:0000313" key="4">
    <source>
        <dbReference type="Proteomes" id="UP000254000"/>
    </source>
</evidence>
<dbReference type="InterPro" id="IPR003488">
    <property type="entry name" value="DprA"/>
</dbReference>
<dbReference type="NCBIfam" id="TIGR00732">
    <property type="entry name" value="dprA"/>
    <property type="match status" value="1"/>
</dbReference>
<dbReference type="EMBL" id="PPTS01000007">
    <property type="protein sequence ID" value="RDB63550.1"/>
    <property type="molecule type" value="Genomic_DNA"/>
</dbReference>
<proteinExistence type="inferred from homology"/>
<dbReference type="AlphaFoldDB" id="A0A369LVZ6"/>
<dbReference type="InterPro" id="IPR057666">
    <property type="entry name" value="DrpA_SLOG"/>
</dbReference>
<gene>
    <name evidence="3" type="primary">dprA</name>
    <name evidence="3" type="ORF">C1877_11850</name>
</gene>
<dbReference type="PANTHER" id="PTHR43022:SF1">
    <property type="entry name" value="PROTEIN SMF"/>
    <property type="match status" value="1"/>
</dbReference>
<comment type="similarity">
    <text evidence="1">Belongs to the DprA/Smf family.</text>
</comment>
<sequence length="312" mass="32252">MRLRGPRAELAPGDGAFPAALARVPDPPRRLYVVGDPGALQEGLAVVGARRATPYGTGCARRFAGAAARRGVVVISGGARGCDAAAHEAALAEGAPTVAFLGGGCDEPYPATHAGLFQRIVDGGGAVASEQPWDRKPRPYMFRQRNRLIAGLARAVLIVEAGLPSGTFSTADEALAANRDVLVVPGAITAASSRGANRLLYQGAQPVVDDETFEDALFSLFGCLRQEQWPPAGEHAAAAGAVRPGMRPSALAANPVAAALAAEPLGMEDLYAVARASCGSAEPRAWLMERLVEAERTGLAARYPDGRWGPAG</sequence>
<protein>
    <submittedName>
        <fullName evidence="3">DNA-protecting protein DprA</fullName>
    </submittedName>
</protein>
<dbReference type="RefSeq" id="WP_114569260.1">
    <property type="nucleotide sequence ID" value="NZ_CABMMS010000007.1"/>
</dbReference>
<dbReference type="GO" id="GO:0009294">
    <property type="term" value="P:DNA-mediated transformation"/>
    <property type="evidence" value="ECO:0007669"/>
    <property type="project" value="InterPro"/>
</dbReference>
<evidence type="ECO:0000313" key="3">
    <source>
        <dbReference type="EMBL" id="RDB63550.1"/>
    </source>
</evidence>
<dbReference type="PANTHER" id="PTHR43022">
    <property type="entry name" value="PROTEIN SMF"/>
    <property type="match status" value="1"/>
</dbReference>
<dbReference type="GeneID" id="78360385"/>
<comment type="caution">
    <text evidence="3">The sequence shown here is derived from an EMBL/GenBank/DDBJ whole genome shotgun (WGS) entry which is preliminary data.</text>
</comment>
<reference evidence="3 4" key="1">
    <citation type="journal article" date="2018" name="Elife">
        <title>Discovery and characterization of a prevalent human gut bacterial enzyme sufficient for the inactivation of a family of plant toxins.</title>
        <authorList>
            <person name="Koppel N."/>
            <person name="Bisanz J.E."/>
            <person name="Pandelia M.E."/>
            <person name="Turnbaugh P.J."/>
            <person name="Balskus E.P."/>
        </authorList>
    </citation>
    <scope>NUCLEOTIDE SEQUENCE [LARGE SCALE GENOMIC DNA]</scope>
    <source>
        <strain evidence="3 4">3C</strain>
    </source>
</reference>
<name>A0A369LVZ6_9ACTN</name>
<keyword evidence="4" id="KW-1185">Reference proteome</keyword>
<evidence type="ECO:0000259" key="2">
    <source>
        <dbReference type="Pfam" id="PF02481"/>
    </source>
</evidence>
<accession>A0A369LVZ6</accession>
<dbReference type="SUPFAM" id="SSF102405">
    <property type="entry name" value="MCP/YpsA-like"/>
    <property type="match status" value="1"/>
</dbReference>